<dbReference type="PROSITE" id="PS00092">
    <property type="entry name" value="N6_MTASE"/>
    <property type="match status" value="1"/>
</dbReference>
<dbReference type="InterPro" id="IPR007848">
    <property type="entry name" value="Small_mtfrase_dom"/>
</dbReference>
<evidence type="ECO:0000259" key="3">
    <source>
        <dbReference type="Pfam" id="PF05175"/>
    </source>
</evidence>
<dbReference type="PANTHER" id="PTHR23290">
    <property type="entry name" value="RRNA N6-ADENOSINE-METHYLTRANSFERASE METTL5"/>
    <property type="match status" value="1"/>
</dbReference>
<dbReference type="Gene3D" id="3.40.50.150">
    <property type="entry name" value="Vaccinia Virus protein VP39"/>
    <property type="match status" value="1"/>
</dbReference>
<sequence>MKLKDLESELFRLEHFERPKVALEQYVTGPHIAGRMLHTIHMSFGELQNRLVADLGCGCGTFCIGAAILGAGMCVGFDLDRDALETCDQNLRHLEVDRVNLVCQDLTTGCVARWHKTFDTVIMNPPFGTKHNKGMDMLFLKTALDMANTSVYSLHKTATRKHIQKMAADWKVNMKVLAELRYDLPASYKFHRKNSVCILNMRWIYFKNNNCVLSFDFWVFLKSYNQNCLLWIILSCSRSLACSTQLCRSSNNFRFRDQFARSVFIYEHHPVVCIQADSTTP</sequence>
<dbReference type="PANTHER" id="PTHR23290:SF0">
    <property type="entry name" value="RRNA N6-ADENOSINE-METHYLTRANSFERASE METTL5"/>
    <property type="match status" value="1"/>
</dbReference>
<accession>A0A8C4QH94</accession>
<keyword evidence="5" id="KW-1185">Reference proteome</keyword>
<evidence type="ECO:0000256" key="1">
    <source>
        <dbReference type="ARBA" id="ARBA00009741"/>
    </source>
</evidence>
<reference evidence="4" key="1">
    <citation type="submission" date="2025-08" db="UniProtKB">
        <authorList>
            <consortium name="Ensembl"/>
        </authorList>
    </citation>
    <scope>IDENTIFICATION</scope>
</reference>
<dbReference type="Pfam" id="PF05175">
    <property type="entry name" value="MTS"/>
    <property type="match status" value="1"/>
</dbReference>
<dbReference type="CDD" id="cd02440">
    <property type="entry name" value="AdoMet_MTases"/>
    <property type="match status" value="1"/>
</dbReference>
<evidence type="ECO:0000313" key="5">
    <source>
        <dbReference type="Proteomes" id="UP000694388"/>
    </source>
</evidence>
<name>A0A8C4QH94_EPTBU</name>
<dbReference type="SUPFAM" id="SSF53335">
    <property type="entry name" value="S-adenosyl-L-methionine-dependent methyltransferases"/>
    <property type="match status" value="1"/>
</dbReference>
<evidence type="ECO:0000313" key="4">
    <source>
        <dbReference type="Ensembl" id="ENSEBUP00000015322.1"/>
    </source>
</evidence>
<dbReference type="Ensembl" id="ENSEBUT00000015898.1">
    <property type="protein sequence ID" value="ENSEBUP00000015322.1"/>
    <property type="gene ID" value="ENSEBUG00000009662.1"/>
</dbReference>
<dbReference type="InterPro" id="IPR051720">
    <property type="entry name" value="rRNA_MeTrfase/Polyamine_Synth"/>
</dbReference>
<reference evidence="4" key="2">
    <citation type="submission" date="2025-09" db="UniProtKB">
        <authorList>
            <consortium name="Ensembl"/>
        </authorList>
    </citation>
    <scope>IDENTIFICATION</scope>
</reference>
<dbReference type="GO" id="GO:0008988">
    <property type="term" value="F:rRNA (adenine-N6-)-methyltransferase activity"/>
    <property type="evidence" value="ECO:0007669"/>
    <property type="project" value="TreeGrafter"/>
</dbReference>
<organism evidence="4 5">
    <name type="scientific">Eptatretus burgeri</name>
    <name type="common">Inshore hagfish</name>
    <dbReference type="NCBI Taxonomy" id="7764"/>
    <lineage>
        <taxon>Eukaryota</taxon>
        <taxon>Metazoa</taxon>
        <taxon>Chordata</taxon>
        <taxon>Craniata</taxon>
        <taxon>Vertebrata</taxon>
        <taxon>Cyclostomata</taxon>
        <taxon>Myxini</taxon>
        <taxon>Myxiniformes</taxon>
        <taxon>Myxinidae</taxon>
        <taxon>Eptatretinae</taxon>
        <taxon>Eptatretus</taxon>
    </lineage>
</organism>
<dbReference type="Proteomes" id="UP000694388">
    <property type="component" value="Unplaced"/>
</dbReference>
<dbReference type="GeneTree" id="ENSGT00390000000227"/>
<dbReference type="AlphaFoldDB" id="A0A8C4QH94"/>
<protein>
    <recommendedName>
        <fullName evidence="2">Methyltransferase-like protein 5</fullName>
    </recommendedName>
</protein>
<dbReference type="InterPro" id="IPR029063">
    <property type="entry name" value="SAM-dependent_MTases_sf"/>
</dbReference>
<proteinExistence type="inferred from homology"/>
<comment type="similarity">
    <text evidence="1">Belongs to the methyltransferase superfamily. PrmA family.</text>
</comment>
<feature type="domain" description="Methyltransferase small" evidence="3">
    <location>
        <begin position="48"/>
        <end position="134"/>
    </location>
</feature>
<evidence type="ECO:0000256" key="2">
    <source>
        <dbReference type="ARBA" id="ARBA00041374"/>
    </source>
</evidence>
<dbReference type="InterPro" id="IPR002052">
    <property type="entry name" value="DNA_methylase_N6_adenine_CS"/>
</dbReference>
<dbReference type="GO" id="GO:0003676">
    <property type="term" value="F:nucleic acid binding"/>
    <property type="evidence" value="ECO:0007669"/>
    <property type="project" value="InterPro"/>
</dbReference>